<keyword evidence="1" id="KW-0805">Transcription regulation</keyword>
<evidence type="ECO:0000259" key="4">
    <source>
        <dbReference type="PROSITE" id="PS50949"/>
    </source>
</evidence>
<feature type="domain" description="HTH gntR-type" evidence="4">
    <location>
        <begin position="21"/>
        <end position="87"/>
    </location>
</feature>
<accession>A0ABP6SH47</accession>
<dbReference type="Pfam" id="PF00392">
    <property type="entry name" value="GntR"/>
    <property type="match status" value="1"/>
</dbReference>
<dbReference type="Gene3D" id="1.10.10.10">
    <property type="entry name" value="Winged helix-like DNA-binding domain superfamily/Winged helix DNA-binding domain"/>
    <property type="match status" value="1"/>
</dbReference>
<evidence type="ECO:0000313" key="5">
    <source>
        <dbReference type="EMBL" id="GAA3376771.1"/>
    </source>
</evidence>
<reference evidence="6" key="1">
    <citation type="journal article" date="2019" name="Int. J. Syst. Evol. Microbiol.">
        <title>The Global Catalogue of Microorganisms (GCM) 10K type strain sequencing project: providing services to taxonomists for standard genome sequencing and annotation.</title>
        <authorList>
            <consortium name="The Broad Institute Genomics Platform"/>
            <consortium name="The Broad Institute Genome Sequencing Center for Infectious Disease"/>
            <person name="Wu L."/>
            <person name="Ma J."/>
        </authorList>
    </citation>
    <scope>NUCLEOTIDE SEQUENCE [LARGE SCALE GENOMIC DNA]</scope>
    <source>
        <strain evidence="6">JCM 9651</strain>
    </source>
</reference>
<proteinExistence type="predicted"/>
<dbReference type="InterPro" id="IPR036388">
    <property type="entry name" value="WH-like_DNA-bd_sf"/>
</dbReference>
<organism evidence="5 6">
    <name type="scientific">Streptomyces sannanensis</name>
    <dbReference type="NCBI Taxonomy" id="285536"/>
    <lineage>
        <taxon>Bacteria</taxon>
        <taxon>Bacillati</taxon>
        <taxon>Actinomycetota</taxon>
        <taxon>Actinomycetes</taxon>
        <taxon>Kitasatosporales</taxon>
        <taxon>Streptomycetaceae</taxon>
        <taxon>Streptomyces</taxon>
    </lineage>
</organism>
<gene>
    <name evidence="5" type="ORF">GCM10020367_49770</name>
</gene>
<dbReference type="RefSeq" id="WP_345041498.1">
    <property type="nucleotide sequence ID" value="NZ_BAAAYL010000001.1"/>
</dbReference>
<dbReference type="InterPro" id="IPR000524">
    <property type="entry name" value="Tscrpt_reg_HTH_GntR"/>
</dbReference>
<keyword evidence="3" id="KW-0804">Transcription</keyword>
<comment type="caution">
    <text evidence="5">The sequence shown here is derived from an EMBL/GenBank/DDBJ whole genome shotgun (WGS) entry which is preliminary data.</text>
</comment>
<evidence type="ECO:0000256" key="2">
    <source>
        <dbReference type="ARBA" id="ARBA00023125"/>
    </source>
</evidence>
<evidence type="ECO:0000256" key="3">
    <source>
        <dbReference type="ARBA" id="ARBA00023163"/>
    </source>
</evidence>
<dbReference type="SUPFAM" id="SSF46785">
    <property type="entry name" value="Winged helix' DNA-binding domain"/>
    <property type="match status" value="1"/>
</dbReference>
<name>A0ABP6SH47_9ACTN</name>
<evidence type="ECO:0000313" key="6">
    <source>
        <dbReference type="Proteomes" id="UP001499990"/>
    </source>
</evidence>
<dbReference type="EMBL" id="BAAAYL010000001">
    <property type="protein sequence ID" value="GAA3376771.1"/>
    <property type="molecule type" value="Genomic_DNA"/>
</dbReference>
<keyword evidence="6" id="KW-1185">Reference proteome</keyword>
<evidence type="ECO:0000256" key="1">
    <source>
        <dbReference type="ARBA" id="ARBA00023015"/>
    </source>
</evidence>
<dbReference type="InterPro" id="IPR036390">
    <property type="entry name" value="WH_DNA-bd_sf"/>
</dbReference>
<dbReference type="Proteomes" id="UP001499990">
    <property type="component" value="Unassembled WGS sequence"/>
</dbReference>
<dbReference type="PROSITE" id="PS50949">
    <property type="entry name" value="HTH_GNTR"/>
    <property type="match status" value="1"/>
</dbReference>
<keyword evidence="2" id="KW-0238">DNA-binding</keyword>
<sequence length="87" mass="9806">MVRQLRGRQRGWPRIGQFRSIPFASQVADDLRRRLDAGEWKAGERFPGTVAIAAEYDISQSAAVHAVGVLVTEDRLRKVIPRGFFVV</sequence>
<protein>
    <recommendedName>
        <fullName evidence="4">HTH gntR-type domain-containing protein</fullName>
    </recommendedName>
</protein>